<evidence type="ECO:0000256" key="10">
    <source>
        <dbReference type="SAM" id="Coils"/>
    </source>
</evidence>
<evidence type="ECO:0000259" key="11">
    <source>
        <dbReference type="PROSITE" id="PS51352"/>
    </source>
</evidence>
<dbReference type="Pfam" id="PF07749">
    <property type="entry name" value="ERp29"/>
    <property type="match status" value="1"/>
</dbReference>
<evidence type="ECO:0000256" key="2">
    <source>
        <dbReference type="ARBA" id="ARBA00006347"/>
    </source>
</evidence>
<dbReference type="SUPFAM" id="SSF47933">
    <property type="entry name" value="ERP29 C domain-like"/>
    <property type="match status" value="1"/>
</dbReference>
<dbReference type="InterPro" id="IPR017937">
    <property type="entry name" value="Thioredoxin_CS"/>
</dbReference>
<dbReference type="FunFam" id="3.40.30.10:FF:000032">
    <property type="entry name" value="Protein disulfide-isomerase A6 homolog"/>
    <property type="match status" value="1"/>
</dbReference>
<keyword evidence="10" id="KW-0175">Coiled coil</keyword>
<keyword evidence="6" id="KW-1015">Disulfide bond</keyword>
<dbReference type="InterPro" id="IPR051063">
    <property type="entry name" value="PDI"/>
</dbReference>
<dbReference type="PROSITE" id="PS51352">
    <property type="entry name" value="THIOREDOXIN_2"/>
    <property type="match status" value="2"/>
</dbReference>
<dbReference type="GO" id="GO:0006457">
    <property type="term" value="P:protein folding"/>
    <property type="evidence" value="ECO:0007669"/>
    <property type="project" value="TreeGrafter"/>
</dbReference>
<dbReference type="AlphaFoldDB" id="A0A507B007"/>
<dbReference type="SUPFAM" id="SSF52833">
    <property type="entry name" value="Thioredoxin-like"/>
    <property type="match status" value="2"/>
</dbReference>
<accession>A0A507B007</accession>
<dbReference type="InParanoid" id="A0A507B007"/>
<keyword evidence="13" id="KW-1185">Reference proteome</keyword>
<evidence type="ECO:0000256" key="3">
    <source>
        <dbReference type="ARBA" id="ARBA00012723"/>
    </source>
</evidence>
<evidence type="ECO:0000313" key="12">
    <source>
        <dbReference type="EMBL" id="TPX10451.1"/>
    </source>
</evidence>
<dbReference type="InterPro" id="IPR005788">
    <property type="entry name" value="PDI_thioredoxin-like_dom"/>
</dbReference>
<dbReference type="RefSeq" id="XP_030992162.1">
    <property type="nucleotide sequence ID" value="XM_031143550.1"/>
</dbReference>
<dbReference type="Gene3D" id="3.40.30.10">
    <property type="entry name" value="Glutaredoxin"/>
    <property type="match status" value="2"/>
</dbReference>
<dbReference type="PANTHER" id="PTHR45672">
    <property type="entry name" value="PROTEIN DISULFIDE-ISOMERASE C17H9.14C-RELATED"/>
    <property type="match status" value="1"/>
</dbReference>
<dbReference type="STRING" id="1093900.A0A507B007"/>
<evidence type="ECO:0000256" key="5">
    <source>
        <dbReference type="ARBA" id="ARBA00022737"/>
    </source>
</evidence>
<dbReference type="GO" id="GO:0003756">
    <property type="term" value="F:protein disulfide isomerase activity"/>
    <property type="evidence" value="ECO:0007669"/>
    <property type="project" value="UniProtKB-EC"/>
</dbReference>
<dbReference type="CDD" id="cd00238">
    <property type="entry name" value="ERp29c"/>
    <property type="match status" value="1"/>
</dbReference>
<comment type="caution">
    <text evidence="12">The sequence shown here is derived from an EMBL/GenBank/DDBJ whole genome shotgun (WGS) entry which is preliminary data.</text>
</comment>
<dbReference type="InterPro" id="IPR013766">
    <property type="entry name" value="Thioredoxin_domain"/>
</dbReference>
<dbReference type="InterPro" id="IPR011679">
    <property type="entry name" value="ERp29_C"/>
</dbReference>
<protein>
    <recommendedName>
        <fullName evidence="3">protein disulfide-isomerase</fullName>
        <ecNumber evidence="3">5.3.4.1</ecNumber>
    </recommendedName>
</protein>
<dbReference type="CDD" id="cd02998">
    <property type="entry name" value="PDI_a_ERp38"/>
    <property type="match status" value="2"/>
</dbReference>
<feature type="domain" description="Thioredoxin" evidence="11">
    <location>
        <begin position="190"/>
        <end position="309"/>
    </location>
</feature>
<dbReference type="Gene3D" id="1.20.1150.12">
    <property type="entry name" value="Endoplasmic reticulum resident protein 29, C-terminal domain"/>
    <property type="match status" value="1"/>
</dbReference>
<evidence type="ECO:0000313" key="13">
    <source>
        <dbReference type="Proteomes" id="UP000319257"/>
    </source>
</evidence>
<evidence type="ECO:0000256" key="8">
    <source>
        <dbReference type="ARBA" id="ARBA00023284"/>
    </source>
</evidence>
<dbReference type="Pfam" id="PF00085">
    <property type="entry name" value="Thioredoxin"/>
    <property type="match status" value="2"/>
</dbReference>
<evidence type="ECO:0000256" key="9">
    <source>
        <dbReference type="RuleBase" id="RU004208"/>
    </source>
</evidence>
<keyword evidence="7" id="KW-0413">Isomerase</keyword>
<evidence type="ECO:0000256" key="1">
    <source>
        <dbReference type="ARBA" id="ARBA00001182"/>
    </source>
</evidence>
<comment type="similarity">
    <text evidence="2 9">Belongs to the protein disulfide isomerase family.</text>
</comment>
<name>A0A507B007_9PEZI</name>
<organism evidence="12 13">
    <name type="scientific">Thyridium curvatum</name>
    <dbReference type="NCBI Taxonomy" id="1093900"/>
    <lineage>
        <taxon>Eukaryota</taxon>
        <taxon>Fungi</taxon>
        <taxon>Dikarya</taxon>
        <taxon>Ascomycota</taxon>
        <taxon>Pezizomycotina</taxon>
        <taxon>Sordariomycetes</taxon>
        <taxon>Sordariomycetidae</taxon>
        <taxon>Thyridiales</taxon>
        <taxon>Thyridiaceae</taxon>
        <taxon>Thyridium</taxon>
    </lineage>
</organism>
<comment type="catalytic activity">
    <reaction evidence="1">
        <text>Catalyzes the rearrangement of -S-S- bonds in proteins.</text>
        <dbReference type="EC" id="5.3.4.1"/>
    </reaction>
</comment>
<dbReference type="EMBL" id="SKBQ01000058">
    <property type="protein sequence ID" value="TPX10451.1"/>
    <property type="molecule type" value="Genomic_DNA"/>
</dbReference>
<dbReference type="EC" id="5.3.4.1" evidence="3"/>
<evidence type="ECO:0000256" key="4">
    <source>
        <dbReference type="ARBA" id="ARBA00022729"/>
    </source>
</evidence>
<dbReference type="GO" id="GO:0005783">
    <property type="term" value="C:endoplasmic reticulum"/>
    <property type="evidence" value="ECO:0007669"/>
    <property type="project" value="InterPro"/>
</dbReference>
<dbReference type="InterPro" id="IPR036249">
    <property type="entry name" value="Thioredoxin-like_sf"/>
</dbReference>
<sequence>MTPTPLPESSGTGTWSLDQSWSLDSISEHFHCGNGLGPTVSHTNTDSFKLRYAAKPRSMVSLKTLVVAGLATAVAAKSAVLDLIPDNFDKVVLKSGKPTLVEFFAPWCGHCKNLAPVYEELAQSFEFAKDKVQIAKVDADAEKSLGKRFGVQGFPTLKWFDGKSDKPTEYNSGRDLDSLSAFITDKTGVKPKKKLTPPSSVVMLNDATFGKTIGGDKHVLVSFTAPWCGHCKNLAPTWEDVATDFAGEDNVVVAKVDAEAENSKKIAKEQGVTSYPTIKFFPAGSKEAVDYDGGRSEGDIVAYINKKAGTHRVAGGGLDAVAGTLEALDHIVARFTGGSSLAEAAADAKKEAEKLKEQAQIKYAQYYLRVFDKLSKNDDFASKELTRLDGILRKGGLAPAKLDELTAKTNVLRKFVEKITGGGKDEL</sequence>
<evidence type="ECO:0000256" key="6">
    <source>
        <dbReference type="ARBA" id="ARBA00023157"/>
    </source>
</evidence>
<evidence type="ECO:0000256" key="7">
    <source>
        <dbReference type="ARBA" id="ARBA00023235"/>
    </source>
</evidence>
<feature type="coiled-coil region" evidence="10">
    <location>
        <begin position="338"/>
        <end position="369"/>
    </location>
</feature>
<keyword evidence="4" id="KW-0732">Signal</keyword>
<dbReference type="OrthoDB" id="10264505at2759"/>
<gene>
    <name evidence="12" type="ORF">E0L32_008670</name>
</gene>
<dbReference type="InterPro" id="IPR036356">
    <property type="entry name" value="ERp29_C_sf"/>
</dbReference>
<dbReference type="Proteomes" id="UP000319257">
    <property type="component" value="Unassembled WGS sequence"/>
</dbReference>
<dbReference type="PANTHER" id="PTHR45672:SF11">
    <property type="entry name" value="PROTEIN DISULFIDE-ISOMERASE C17H9.14C"/>
    <property type="match status" value="1"/>
</dbReference>
<reference evidence="12 13" key="1">
    <citation type="submission" date="2019-06" db="EMBL/GenBank/DDBJ databases">
        <title>Draft genome sequence of the filamentous fungus Phialemoniopsis curvata isolated from diesel fuel.</title>
        <authorList>
            <person name="Varaljay V.A."/>
            <person name="Lyon W.J."/>
            <person name="Crouch A.L."/>
            <person name="Drake C.E."/>
            <person name="Hollomon J.M."/>
            <person name="Nadeau L.J."/>
            <person name="Nunn H.S."/>
            <person name="Stevenson B.S."/>
            <person name="Bojanowski C.L."/>
            <person name="Crookes-Goodson W.J."/>
        </authorList>
    </citation>
    <scope>NUCLEOTIDE SEQUENCE [LARGE SCALE GENOMIC DNA]</scope>
    <source>
        <strain evidence="12 13">D216</strain>
    </source>
</reference>
<dbReference type="PROSITE" id="PS00194">
    <property type="entry name" value="THIOREDOXIN_1"/>
    <property type="match status" value="2"/>
</dbReference>
<keyword evidence="8" id="KW-0676">Redox-active center</keyword>
<proteinExistence type="inferred from homology"/>
<feature type="domain" description="Thioredoxin" evidence="11">
    <location>
        <begin position="65"/>
        <end position="188"/>
    </location>
</feature>
<dbReference type="PRINTS" id="PR00421">
    <property type="entry name" value="THIOREDOXIN"/>
</dbReference>
<keyword evidence="5" id="KW-0677">Repeat</keyword>
<dbReference type="GeneID" id="41976117"/>
<dbReference type="NCBIfam" id="TIGR01126">
    <property type="entry name" value="pdi_dom"/>
    <property type="match status" value="2"/>
</dbReference>